<protein>
    <recommendedName>
        <fullName evidence="1">Acid sugar phosphatase</fullName>
        <ecNumber evidence="1">3.1.3.-</ecNumber>
    </recommendedName>
</protein>
<dbReference type="EC" id="3.1.3.-" evidence="1"/>
<dbReference type="Pfam" id="PF13242">
    <property type="entry name" value="Hydrolase_like"/>
    <property type="match status" value="1"/>
</dbReference>
<feature type="active site" description="Nucleophile" evidence="2">
    <location>
        <position position="7"/>
    </location>
</feature>
<dbReference type="PIRSF" id="PIRSF000915">
    <property type="entry name" value="PGP-type_phosphatase"/>
    <property type="match status" value="1"/>
</dbReference>
<dbReference type="InterPro" id="IPR036412">
    <property type="entry name" value="HAD-like_sf"/>
</dbReference>
<comment type="function">
    <text evidence="1">Catalyzes the dephosphorylation of 2-6 carbon acid sugars in vitro.</text>
</comment>
<evidence type="ECO:0000256" key="4">
    <source>
        <dbReference type="PIRSR" id="PIRSR000915-3"/>
    </source>
</evidence>
<comment type="cofactor">
    <cofactor evidence="4">
        <name>Mg(2+)</name>
        <dbReference type="ChEBI" id="CHEBI:18420"/>
    </cofactor>
    <text evidence="4">Divalent metal ions. Mg(2+) is the most effective.</text>
</comment>
<dbReference type="PANTHER" id="PTHR19288:SF46">
    <property type="entry name" value="HALOACID DEHALOGENASE-LIKE HYDROLASE DOMAIN-CONTAINING PROTEIN 2"/>
    <property type="match status" value="1"/>
</dbReference>
<feature type="binding site" evidence="4">
    <location>
        <position position="7"/>
    </location>
    <ligand>
        <name>Mg(2+)</name>
        <dbReference type="ChEBI" id="CHEBI:18420"/>
    </ligand>
</feature>
<comment type="similarity">
    <text evidence="1">Belongs to the HAD-like hydrolase superfamily. NagD family.</text>
</comment>
<reference evidence="6" key="1">
    <citation type="submission" date="2016-10" db="EMBL/GenBank/DDBJ databases">
        <authorList>
            <person name="Varghese N."/>
            <person name="Submissions S."/>
        </authorList>
    </citation>
    <scope>NUCLEOTIDE SEQUENCE [LARGE SCALE GENOMIC DNA]</scope>
    <source>
        <strain evidence="6">OK042</strain>
    </source>
</reference>
<evidence type="ECO:0000313" key="6">
    <source>
        <dbReference type="Proteomes" id="UP000198915"/>
    </source>
</evidence>
<evidence type="ECO:0000256" key="1">
    <source>
        <dbReference type="PIRNR" id="PIRNR000915"/>
    </source>
</evidence>
<feature type="active site" description="Proton donor" evidence="2">
    <location>
        <position position="9"/>
    </location>
</feature>
<gene>
    <name evidence="5" type="ORF">SAMN05518846_10351</name>
</gene>
<evidence type="ECO:0000256" key="3">
    <source>
        <dbReference type="PIRSR" id="PIRSR000915-2"/>
    </source>
</evidence>
<feature type="binding site" evidence="3">
    <location>
        <position position="182"/>
    </location>
    <ligand>
        <name>substrate</name>
    </ligand>
</feature>
<dbReference type="AlphaFoldDB" id="A0A1I3QK66"/>
<dbReference type="PANTHER" id="PTHR19288">
    <property type="entry name" value="4-NITROPHENYLPHOSPHATASE-RELATED"/>
    <property type="match status" value="1"/>
</dbReference>
<dbReference type="Proteomes" id="UP000198915">
    <property type="component" value="Unassembled WGS sequence"/>
</dbReference>
<dbReference type="InterPro" id="IPR006357">
    <property type="entry name" value="HAD-SF_hydro_IIA"/>
</dbReference>
<proteinExistence type="inferred from homology"/>
<dbReference type="InterPro" id="IPR023214">
    <property type="entry name" value="HAD_sf"/>
</dbReference>
<dbReference type="STRING" id="1884381.SAMN05518846_10351"/>
<feature type="binding site" evidence="4">
    <location>
        <position position="207"/>
    </location>
    <ligand>
        <name>Mg(2+)</name>
        <dbReference type="ChEBI" id="CHEBI:18420"/>
    </ligand>
</feature>
<feature type="binding site" evidence="4">
    <location>
        <position position="9"/>
    </location>
    <ligand>
        <name>Mg(2+)</name>
        <dbReference type="ChEBI" id="CHEBI:18420"/>
    </ligand>
</feature>
<dbReference type="GO" id="GO:0016791">
    <property type="term" value="F:phosphatase activity"/>
    <property type="evidence" value="ECO:0007669"/>
    <property type="project" value="TreeGrafter"/>
</dbReference>
<organism evidence="5 6">
    <name type="scientific">Brevibacillus centrosporus</name>
    <dbReference type="NCBI Taxonomy" id="54910"/>
    <lineage>
        <taxon>Bacteria</taxon>
        <taxon>Bacillati</taxon>
        <taxon>Bacillota</taxon>
        <taxon>Bacilli</taxon>
        <taxon>Bacillales</taxon>
        <taxon>Paenibacillaceae</taxon>
        <taxon>Brevibacillus</taxon>
    </lineage>
</organism>
<evidence type="ECO:0000313" key="5">
    <source>
        <dbReference type="EMBL" id="SFJ33681.1"/>
    </source>
</evidence>
<dbReference type="EMBL" id="FORT01000003">
    <property type="protein sequence ID" value="SFJ33681.1"/>
    <property type="molecule type" value="Genomic_DNA"/>
</dbReference>
<evidence type="ECO:0000256" key="2">
    <source>
        <dbReference type="PIRSR" id="PIRSR000915-1"/>
    </source>
</evidence>
<dbReference type="GO" id="GO:0005737">
    <property type="term" value="C:cytoplasm"/>
    <property type="evidence" value="ECO:0007669"/>
    <property type="project" value="TreeGrafter"/>
</dbReference>
<dbReference type="RefSeq" id="WP_092267027.1">
    <property type="nucleotide sequence ID" value="NZ_BJOE01000004.1"/>
</dbReference>
<keyword evidence="1 4" id="KW-0479">Metal-binding</keyword>
<dbReference type="SUPFAM" id="SSF56784">
    <property type="entry name" value="HAD-like"/>
    <property type="match status" value="1"/>
</dbReference>
<dbReference type="Pfam" id="PF13344">
    <property type="entry name" value="Hydrolase_6"/>
    <property type="match status" value="1"/>
</dbReference>
<dbReference type="Gene3D" id="3.40.50.1000">
    <property type="entry name" value="HAD superfamily/HAD-like"/>
    <property type="match status" value="2"/>
</dbReference>
<keyword evidence="6" id="KW-1185">Reference proteome</keyword>
<accession>A0A1I3QK66</accession>
<dbReference type="GO" id="GO:0046872">
    <property type="term" value="F:metal ion binding"/>
    <property type="evidence" value="ECO:0007669"/>
    <property type="project" value="UniProtKB-KW"/>
</dbReference>
<name>A0A1I3QK66_9BACL</name>
<dbReference type="NCBIfam" id="TIGR01460">
    <property type="entry name" value="HAD-SF-IIA"/>
    <property type="match status" value="1"/>
</dbReference>
<sequence>MKGFIFDLDGTVYLGDQLIEGAAEAIHALRSRGDKVVFLSNKPIATRQSYAHKLTKMGIPTSVDDILNSSLIVARYLQNVCKKEDKVLVIGEEPIRDELRDHGIAMSENPLEVSYVVLSWDRQFTYDRLNDLYQAAIRGAVVIASNPDRTCPLEDGQIPDTGALIGALEGATGTPIQLVVGKPSKIAAEAAVQHLGLDYDACYMVGDRLETDIKMGNDTGMSSVLVLTGITTRAMAETSEYTPRYILNSIKDIVNL</sequence>
<keyword evidence="1 4" id="KW-0460">Magnesium</keyword>